<evidence type="ECO:0000256" key="1">
    <source>
        <dbReference type="SAM" id="SignalP"/>
    </source>
</evidence>
<feature type="signal peptide" evidence="1">
    <location>
        <begin position="1"/>
        <end position="21"/>
    </location>
</feature>
<feature type="chain" id="PRO_5014130514" description="AB hydrolase-1 domain-containing protein" evidence="1">
    <location>
        <begin position="22"/>
        <end position="323"/>
    </location>
</feature>
<name>A0A2H9UI43_9GAMM</name>
<dbReference type="AlphaFoldDB" id="A0A2H9UI43"/>
<proteinExistence type="predicted"/>
<dbReference type="Proteomes" id="UP000242351">
    <property type="component" value="Unassembled WGS sequence"/>
</dbReference>
<sequence length="323" mass="35180">MKTISLVFSLFIGFSCSLAYAKQSPLIEYTPKFAISSYTKTHYPLIFVHGFGLGFNRIGTNNIGLDYWYQIPQDLARHGARVFSAELSAVASNELRGEQLLLQIDEVLALTGKAKVNLIGHSQGGPTIQYIEAVAPAKVASLTAIAGAMRGTPVFVNTSQTPLLEPLIHAIGTILGYSMNLVTANQYPVNITAALSAMHPENIRAFNIKYGSAAIPKDCQTQGMKITANGIHHYSWMGNRQATNPLDIIESTIVSLGGTFLKGEANDGALPLCSGRYGQIIRQDYAHNHFDEVNQFFGILGPFAQDPIALYRQHANRLKLQGL</sequence>
<evidence type="ECO:0000259" key="2">
    <source>
        <dbReference type="Pfam" id="PF00561"/>
    </source>
</evidence>
<evidence type="ECO:0000313" key="3">
    <source>
        <dbReference type="EMBL" id="PJI31376.1"/>
    </source>
</evidence>
<dbReference type="Gene3D" id="3.40.50.1820">
    <property type="entry name" value="alpha/beta hydrolase"/>
    <property type="match status" value="1"/>
</dbReference>
<dbReference type="InterPro" id="IPR029058">
    <property type="entry name" value="AB_hydrolase_fold"/>
</dbReference>
<dbReference type="InterPro" id="IPR000073">
    <property type="entry name" value="AB_hydrolase_1"/>
</dbReference>
<comment type="caution">
    <text evidence="3">The sequence shown here is derived from an EMBL/GenBank/DDBJ whole genome shotgun (WGS) entry which is preliminary data.</text>
</comment>
<dbReference type="SUPFAM" id="SSF53474">
    <property type="entry name" value="alpha/beta-Hydrolases"/>
    <property type="match status" value="1"/>
</dbReference>
<dbReference type="RefSeq" id="WP_100358176.1">
    <property type="nucleotide sequence ID" value="NZ_CP083759.1"/>
</dbReference>
<dbReference type="PROSITE" id="PS51257">
    <property type="entry name" value="PROKAR_LIPOPROTEIN"/>
    <property type="match status" value="1"/>
</dbReference>
<evidence type="ECO:0000313" key="4">
    <source>
        <dbReference type="Proteomes" id="UP000242351"/>
    </source>
</evidence>
<reference evidence="3 4" key="2">
    <citation type="submission" date="2017-12" db="EMBL/GenBank/DDBJ databases">
        <title>Revising the taxonomy of the Acinetobacter lwoffii group: the description of Acinetobacter pseudolwoffii sp. nov. and emended description of Acinetobacter lwoffii.</title>
        <authorList>
            <person name="Nemec A."/>
        </authorList>
    </citation>
    <scope>NUCLEOTIDE SEQUENCE [LARGE SCALE GENOMIC DNA]</scope>
    <source>
        <strain evidence="3 4">ANC 5347</strain>
    </source>
</reference>
<protein>
    <recommendedName>
        <fullName evidence="2">AB hydrolase-1 domain-containing protein</fullName>
    </recommendedName>
</protein>
<keyword evidence="1" id="KW-0732">Signal</keyword>
<gene>
    <name evidence="3" type="ORF">CU320_14425</name>
</gene>
<dbReference type="EMBL" id="PGOZ01000027">
    <property type="protein sequence ID" value="PJI31376.1"/>
    <property type="molecule type" value="Genomic_DNA"/>
</dbReference>
<feature type="domain" description="AB hydrolase-1" evidence="2">
    <location>
        <begin position="43"/>
        <end position="147"/>
    </location>
</feature>
<reference evidence="3 4" key="1">
    <citation type="submission" date="2017-11" db="EMBL/GenBank/DDBJ databases">
        <authorList>
            <person name="Han C.G."/>
        </authorList>
    </citation>
    <scope>NUCLEOTIDE SEQUENCE [LARGE SCALE GENOMIC DNA]</scope>
    <source>
        <strain evidence="3 4">ANC 5347</strain>
    </source>
</reference>
<accession>A0A2H9UI43</accession>
<dbReference type="Pfam" id="PF00561">
    <property type="entry name" value="Abhydrolase_1"/>
    <property type="match status" value="1"/>
</dbReference>
<organism evidence="3 4">
    <name type="scientific">Acinetobacter pseudolwoffii</name>
    <dbReference type="NCBI Taxonomy" id="2053287"/>
    <lineage>
        <taxon>Bacteria</taxon>
        <taxon>Pseudomonadati</taxon>
        <taxon>Pseudomonadota</taxon>
        <taxon>Gammaproteobacteria</taxon>
        <taxon>Moraxellales</taxon>
        <taxon>Moraxellaceae</taxon>
        <taxon>Acinetobacter</taxon>
    </lineage>
</organism>